<dbReference type="PROSITE" id="PS50157">
    <property type="entry name" value="ZINC_FINGER_C2H2_2"/>
    <property type="match status" value="1"/>
</dbReference>
<sequence>MLPKPTLVWTGGLPPSPGLDTPPPSASDHRRQSAVSLCLPWDESMAACSSGTLSPDLIHGAFTPASFDLLNTKLLQSYDTPMSSVFKQEADSGSPYSPGCQVFDMDLDLNQGSWHLQNKSQPAFRPAPLLSTTPFMPSQLDTPPNSASTSFDSGMQMMTPSSPSLACDEHSSELDTPYEFYGGLPTAPVVPSHIISGNPCLHIPQLPRNDSGFSVSTLDEYDASPYPASIIAHRASPEYGNIKPSFLKHKRSFKIALPKRTGRARRTKGILYNEVFTDKTTGQQFLLEKGRRILVNNYHGKRVALDKERKHSNPCKMIVAETGKPCTRRFRRKEHLNRHESMHTKIRPLRCPVPNENEADGFCKFRGSRMDNTGDHIAHHLTSWFKQFADFKTKGSPRTKPHVSPEEMQEIIIGWKGVDEAVKILQGLWRRVNNEFPDIDETHPEHRFTLLDKISPASDEGTI</sequence>
<dbReference type="Proteomes" id="UP000243723">
    <property type="component" value="Unassembled WGS sequence"/>
</dbReference>
<keyword evidence="1" id="KW-0862">Zinc</keyword>
<dbReference type="STRING" id="40998.A0A2P7ZUH4"/>
<evidence type="ECO:0000259" key="3">
    <source>
        <dbReference type="PROSITE" id="PS50157"/>
    </source>
</evidence>
<dbReference type="GO" id="GO:0008270">
    <property type="term" value="F:zinc ion binding"/>
    <property type="evidence" value="ECO:0007669"/>
    <property type="project" value="UniProtKB-KW"/>
</dbReference>
<gene>
    <name evidence="4" type="ORF">B9Z65_3141</name>
</gene>
<keyword evidence="1" id="KW-0863">Zinc-finger</keyword>
<name>A0A2P7ZUH4_9PEZI</name>
<dbReference type="AlphaFoldDB" id="A0A2P7ZUH4"/>
<keyword evidence="5" id="KW-1185">Reference proteome</keyword>
<dbReference type="InterPro" id="IPR013087">
    <property type="entry name" value="Znf_C2H2_type"/>
</dbReference>
<dbReference type="Gene3D" id="3.30.160.60">
    <property type="entry name" value="Classic Zinc Finger"/>
    <property type="match status" value="1"/>
</dbReference>
<dbReference type="OrthoDB" id="10018191at2759"/>
<feature type="domain" description="C2H2-type" evidence="3">
    <location>
        <begin position="313"/>
        <end position="348"/>
    </location>
</feature>
<dbReference type="EMBL" id="NHZQ01000121">
    <property type="protein sequence ID" value="PSK51874.1"/>
    <property type="molecule type" value="Genomic_DNA"/>
</dbReference>
<evidence type="ECO:0000313" key="4">
    <source>
        <dbReference type="EMBL" id="PSK51874.1"/>
    </source>
</evidence>
<evidence type="ECO:0000256" key="1">
    <source>
        <dbReference type="PROSITE-ProRule" id="PRU00042"/>
    </source>
</evidence>
<feature type="compositionally biased region" description="Pro residues" evidence="2">
    <location>
        <begin position="14"/>
        <end position="25"/>
    </location>
</feature>
<accession>A0A2P7ZUH4</accession>
<comment type="caution">
    <text evidence="4">The sequence shown here is derived from an EMBL/GenBank/DDBJ whole genome shotgun (WGS) entry which is preliminary data.</text>
</comment>
<evidence type="ECO:0000256" key="2">
    <source>
        <dbReference type="SAM" id="MobiDB-lite"/>
    </source>
</evidence>
<protein>
    <recommendedName>
        <fullName evidence="3">C2H2-type domain-containing protein</fullName>
    </recommendedName>
</protein>
<evidence type="ECO:0000313" key="5">
    <source>
        <dbReference type="Proteomes" id="UP000243723"/>
    </source>
</evidence>
<organism evidence="4 5">
    <name type="scientific">Elsinoe australis</name>
    <dbReference type="NCBI Taxonomy" id="40998"/>
    <lineage>
        <taxon>Eukaryota</taxon>
        <taxon>Fungi</taxon>
        <taxon>Dikarya</taxon>
        <taxon>Ascomycota</taxon>
        <taxon>Pezizomycotina</taxon>
        <taxon>Dothideomycetes</taxon>
        <taxon>Dothideomycetidae</taxon>
        <taxon>Myriangiales</taxon>
        <taxon>Elsinoaceae</taxon>
        <taxon>Elsinoe</taxon>
    </lineage>
</organism>
<feature type="region of interest" description="Disordered" evidence="2">
    <location>
        <begin position="1"/>
        <end position="30"/>
    </location>
</feature>
<proteinExistence type="predicted"/>
<reference evidence="4 5" key="1">
    <citation type="submission" date="2017-05" db="EMBL/GenBank/DDBJ databases">
        <title>Draft genome sequence of Elsinoe australis.</title>
        <authorList>
            <person name="Cheng Q."/>
        </authorList>
    </citation>
    <scope>NUCLEOTIDE SEQUENCE [LARGE SCALE GENOMIC DNA]</scope>
    <source>
        <strain evidence="4 5">NL1</strain>
    </source>
</reference>
<keyword evidence="1" id="KW-0479">Metal-binding</keyword>